<sequence>MATKDKSAKEKKSKKRSAEEDAVKNEEPVTETTAEPAVEPVSPAVKRKAELEELEVNLDAPEPPSKRARRALKKGKSLPTKTASDDEKDDEDEDGEKKGKERSEHGVWIGNLPFLVSVQGLKKWLVDNSGGVITEEAITRVKIPKKKEPGRPKDSNVAAPNKGFAYVDFVDLSTKVAAVALSEAELGGRKLLIKDSTSFEGRPKKEPEPEATEEVDQKQQDASRKIFVGNMGFKTTEDDLRRNFDKCGEIEWVKLATFEDSGKCKGYGWVRFKEPAAAAWAVKGFVKIKEEIETEEDFNSDAGSDDGREKEKRFKTRKWWVNRLMGRELKIELAEDDQTRYKKRFGRDADKKGEKPEEREKRTGGGDRPPRREKPRGDATSMDVARLKGTVVEHTGSKVTFD</sequence>
<dbReference type="InterPro" id="IPR012677">
    <property type="entry name" value="Nucleotide-bd_a/b_plait_sf"/>
</dbReference>
<feature type="region of interest" description="Disordered" evidence="3">
    <location>
        <begin position="197"/>
        <end position="221"/>
    </location>
</feature>
<dbReference type="GO" id="GO:0005730">
    <property type="term" value="C:nucleolus"/>
    <property type="evidence" value="ECO:0007669"/>
    <property type="project" value="TreeGrafter"/>
</dbReference>
<feature type="region of interest" description="Disordered" evidence="3">
    <location>
        <begin position="342"/>
        <end position="402"/>
    </location>
</feature>
<evidence type="ECO:0000256" key="2">
    <source>
        <dbReference type="PROSITE-ProRule" id="PRU00176"/>
    </source>
</evidence>
<feature type="compositionally biased region" description="Basic and acidic residues" evidence="3">
    <location>
        <begin position="95"/>
        <end position="104"/>
    </location>
</feature>
<dbReference type="Pfam" id="PF00076">
    <property type="entry name" value="RRM_1"/>
    <property type="match status" value="1"/>
</dbReference>
<gene>
    <name evidence="5" type="ORF">NLU13_7411</name>
</gene>
<evidence type="ECO:0000313" key="6">
    <source>
        <dbReference type="Proteomes" id="UP001175261"/>
    </source>
</evidence>
<name>A0AA39L5J5_SARSR</name>
<evidence type="ECO:0000259" key="4">
    <source>
        <dbReference type="PROSITE" id="PS50102"/>
    </source>
</evidence>
<dbReference type="AlphaFoldDB" id="A0AA39L5J5"/>
<dbReference type="EMBL" id="JAPDFR010000007">
    <property type="protein sequence ID" value="KAK0384932.1"/>
    <property type="molecule type" value="Genomic_DNA"/>
</dbReference>
<feature type="compositionally biased region" description="Basic and acidic residues" evidence="3">
    <location>
        <begin position="342"/>
        <end position="377"/>
    </location>
</feature>
<organism evidence="5 6">
    <name type="scientific">Sarocladium strictum</name>
    <name type="common">Black bundle disease fungus</name>
    <name type="synonym">Acremonium strictum</name>
    <dbReference type="NCBI Taxonomy" id="5046"/>
    <lineage>
        <taxon>Eukaryota</taxon>
        <taxon>Fungi</taxon>
        <taxon>Dikarya</taxon>
        <taxon>Ascomycota</taxon>
        <taxon>Pezizomycotina</taxon>
        <taxon>Sordariomycetes</taxon>
        <taxon>Hypocreomycetidae</taxon>
        <taxon>Hypocreales</taxon>
        <taxon>Sarocladiaceae</taxon>
        <taxon>Sarocladium</taxon>
    </lineage>
</organism>
<evidence type="ECO:0000256" key="3">
    <source>
        <dbReference type="SAM" id="MobiDB-lite"/>
    </source>
</evidence>
<dbReference type="Gene3D" id="3.30.70.330">
    <property type="match status" value="2"/>
</dbReference>
<feature type="region of interest" description="Disordered" evidence="3">
    <location>
        <begin position="1"/>
        <end position="104"/>
    </location>
</feature>
<dbReference type="GO" id="GO:0003723">
    <property type="term" value="F:RNA binding"/>
    <property type="evidence" value="ECO:0007669"/>
    <property type="project" value="UniProtKB-UniRule"/>
</dbReference>
<accession>A0AA39L5J5</accession>
<feature type="domain" description="RRM" evidence="4">
    <location>
        <begin position="224"/>
        <end position="336"/>
    </location>
</feature>
<evidence type="ECO:0000313" key="5">
    <source>
        <dbReference type="EMBL" id="KAK0384932.1"/>
    </source>
</evidence>
<dbReference type="PANTHER" id="PTHR23236">
    <property type="entry name" value="EUKARYOTIC TRANSLATION INITIATION FACTOR 4B/4H"/>
    <property type="match status" value="1"/>
</dbReference>
<evidence type="ECO:0000256" key="1">
    <source>
        <dbReference type="ARBA" id="ARBA00022884"/>
    </source>
</evidence>
<comment type="caution">
    <text evidence="5">The sequence shown here is derived from an EMBL/GenBank/DDBJ whole genome shotgun (WGS) entry which is preliminary data.</text>
</comment>
<reference evidence="5" key="1">
    <citation type="submission" date="2022-10" db="EMBL/GenBank/DDBJ databases">
        <title>Determination and structural analysis of whole genome sequence of Sarocladium strictum F4-1.</title>
        <authorList>
            <person name="Hu L."/>
            <person name="Jiang Y."/>
        </authorList>
    </citation>
    <scope>NUCLEOTIDE SEQUENCE</scope>
    <source>
        <strain evidence="5">F4-1</strain>
    </source>
</reference>
<feature type="domain" description="RRM" evidence="4">
    <location>
        <begin position="105"/>
        <end position="198"/>
    </location>
</feature>
<keyword evidence="1 2" id="KW-0694">RNA-binding</keyword>
<dbReference type="InterPro" id="IPR000504">
    <property type="entry name" value="RRM_dom"/>
</dbReference>
<proteinExistence type="predicted"/>
<feature type="compositionally biased region" description="Basic residues" evidence="3">
    <location>
        <begin position="66"/>
        <end position="76"/>
    </location>
</feature>
<dbReference type="Proteomes" id="UP001175261">
    <property type="component" value="Unassembled WGS sequence"/>
</dbReference>
<protein>
    <recommendedName>
        <fullName evidence="4">RRM domain-containing protein</fullName>
    </recommendedName>
</protein>
<dbReference type="SUPFAM" id="SSF54928">
    <property type="entry name" value="RNA-binding domain, RBD"/>
    <property type="match status" value="1"/>
</dbReference>
<feature type="compositionally biased region" description="Basic and acidic residues" evidence="3">
    <location>
        <begin position="1"/>
        <end position="27"/>
    </location>
</feature>
<dbReference type="PANTHER" id="PTHR23236:SF95">
    <property type="entry name" value="NUCLEOLAR PROTEIN 13"/>
    <property type="match status" value="1"/>
</dbReference>
<dbReference type="SMART" id="SM00360">
    <property type="entry name" value="RRM"/>
    <property type="match status" value="2"/>
</dbReference>
<keyword evidence="6" id="KW-1185">Reference proteome</keyword>
<feature type="compositionally biased region" description="Low complexity" evidence="3">
    <location>
        <begin position="30"/>
        <end position="41"/>
    </location>
</feature>
<dbReference type="InterPro" id="IPR035979">
    <property type="entry name" value="RBD_domain_sf"/>
</dbReference>
<dbReference type="PROSITE" id="PS50102">
    <property type="entry name" value="RRM"/>
    <property type="match status" value="2"/>
</dbReference>